<accession>A0ABQ9YVI5</accession>
<feature type="region of interest" description="Disordered" evidence="1">
    <location>
        <begin position="1039"/>
        <end position="1069"/>
    </location>
</feature>
<feature type="compositionally biased region" description="Low complexity" evidence="1">
    <location>
        <begin position="1554"/>
        <end position="1569"/>
    </location>
</feature>
<feature type="compositionally biased region" description="Polar residues" evidence="1">
    <location>
        <begin position="626"/>
        <end position="644"/>
    </location>
</feature>
<feature type="compositionally biased region" description="Basic and acidic residues" evidence="1">
    <location>
        <begin position="215"/>
        <end position="244"/>
    </location>
</feature>
<keyword evidence="3" id="KW-1185">Reference proteome</keyword>
<feature type="compositionally biased region" description="Basic residues" evidence="1">
    <location>
        <begin position="204"/>
        <end position="214"/>
    </location>
</feature>
<feature type="compositionally biased region" description="Basic and acidic residues" evidence="1">
    <location>
        <begin position="1363"/>
        <end position="1378"/>
    </location>
</feature>
<feature type="region of interest" description="Disordered" evidence="1">
    <location>
        <begin position="1552"/>
        <end position="1593"/>
    </location>
</feature>
<evidence type="ECO:0000313" key="3">
    <source>
        <dbReference type="Proteomes" id="UP001234178"/>
    </source>
</evidence>
<evidence type="ECO:0000313" key="2">
    <source>
        <dbReference type="EMBL" id="KAK4004656.1"/>
    </source>
</evidence>
<feature type="compositionally biased region" description="Low complexity" evidence="1">
    <location>
        <begin position="1156"/>
        <end position="1165"/>
    </location>
</feature>
<feature type="compositionally biased region" description="Low complexity" evidence="1">
    <location>
        <begin position="179"/>
        <end position="189"/>
    </location>
</feature>
<proteinExistence type="predicted"/>
<name>A0ABQ9YVI5_9CRUS</name>
<feature type="region of interest" description="Disordered" evidence="1">
    <location>
        <begin position="337"/>
        <end position="521"/>
    </location>
</feature>
<feature type="region of interest" description="Disordered" evidence="1">
    <location>
        <begin position="725"/>
        <end position="891"/>
    </location>
</feature>
<feature type="compositionally biased region" description="Polar residues" evidence="1">
    <location>
        <begin position="588"/>
        <end position="606"/>
    </location>
</feature>
<dbReference type="EMBL" id="JAOYFB010000001">
    <property type="protein sequence ID" value="KAK4004656.1"/>
    <property type="molecule type" value="Genomic_DNA"/>
</dbReference>
<feature type="compositionally biased region" description="Low complexity" evidence="1">
    <location>
        <begin position="948"/>
        <end position="969"/>
    </location>
</feature>
<feature type="region of interest" description="Disordered" evidence="1">
    <location>
        <begin position="917"/>
        <end position="969"/>
    </location>
</feature>
<feature type="compositionally biased region" description="Low complexity" evidence="1">
    <location>
        <begin position="396"/>
        <end position="408"/>
    </location>
</feature>
<feature type="compositionally biased region" description="Low complexity" evidence="1">
    <location>
        <begin position="1044"/>
        <end position="1069"/>
    </location>
</feature>
<feature type="compositionally biased region" description="Polar residues" evidence="1">
    <location>
        <begin position="655"/>
        <end position="693"/>
    </location>
</feature>
<feature type="region of interest" description="Disordered" evidence="1">
    <location>
        <begin position="69"/>
        <end position="114"/>
    </location>
</feature>
<gene>
    <name evidence="2" type="ORF">OUZ56_006385</name>
</gene>
<feature type="region of interest" description="Disordered" evidence="1">
    <location>
        <begin position="1417"/>
        <end position="1443"/>
    </location>
</feature>
<feature type="compositionally biased region" description="Low complexity" evidence="1">
    <location>
        <begin position="1233"/>
        <end position="1243"/>
    </location>
</feature>
<protein>
    <submittedName>
        <fullName evidence="2">Uncharacterized protein</fullName>
    </submittedName>
</protein>
<feature type="compositionally biased region" description="Polar residues" evidence="1">
    <location>
        <begin position="752"/>
        <end position="768"/>
    </location>
</feature>
<feature type="compositionally biased region" description="Low complexity" evidence="1">
    <location>
        <begin position="1003"/>
        <end position="1022"/>
    </location>
</feature>
<comment type="caution">
    <text evidence="2">The sequence shown here is derived from an EMBL/GenBank/DDBJ whole genome shotgun (WGS) entry which is preliminary data.</text>
</comment>
<feature type="region of interest" description="Disordered" evidence="1">
    <location>
        <begin position="160"/>
        <end position="282"/>
    </location>
</feature>
<feature type="compositionally biased region" description="Polar residues" evidence="1">
    <location>
        <begin position="1133"/>
        <end position="1147"/>
    </location>
</feature>
<evidence type="ECO:0000256" key="1">
    <source>
        <dbReference type="SAM" id="MobiDB-lite"/>
    </source>
</evidence>
<feature type="compositionally biased region" description="Polar residues" evidence="1">
    <location>
        <begin position="784"/>
        <end position="793"/>
    </location>
</feature>
<feature type="region of interest" description="Disordered" evidence="1">
    <location>
        <begin position="578"/>
        <end position="709"/>
    </location>
</feature>
<feature type="compositionally biased region" description="Polar residues" evidence="1">
    <location>
        <begin position="1434"/>
        <end position="1443"/>
    </location>
</feature>
<feature type="compositionally biased region" description="Polar residues" evidence="1">
    <location>
        <begin position="1291"/>
        <end position="1303"/>
    </location>
</feature>
<feature type="region of interest" description="Disordered" evidence="1">
    <location>
        <begin position="982"/>
        <end position="1022"/>
    </location>
</feature>
<organism evidence="2 3">
    <name type="scientific">Daphnia magna</name>
    <dbReference type="NCBI Taxonomy" id="35525"/>
    <lineage>
        <taxon>Eukaryota</taxon>
        <taxon>Metazoa</taxon>
        <taxon>Ecdysozoa</taxon>
        <taxon>Arthropoda</taxon>
        <taxon>Crustacea</taxon>
        <taxon>Branchiopoda</taxon>
        <taxon>Diplostraca</taxon>
        <taxon>Cladocera</taxon>
        <taxon>Anomopoda</taxon>
        <taxon>Daphniidae</taxon>
        <taxon>Daphnia</taxon>
    </lineage>
</organism>
<feature type="compositionally biased region" description="Basic and acidic residues" evidence="1">
    <location>
        <begin position="1417"/>
        <end position="1426"/>
    </location>
</feature>
<feature type="compositionally biased region" description="Low complexity" evidence="1">
    <location>
        <begin position="416"/>
        <end position="426"/>
    </location>
</feature>
<feature type="compositionally biased region" description="Basic and acidic residues" evidence="1">
    <location>
        <begin position="1307"/>
        <end position="1317"/>
    </location>
</feature>
<feature type="compositionally biased region" description="Basic and acidic residues" evidence="1">
    <location>
        <begin position="84"/>
        <end position="101"/>
    </location>
</feature>
<feature type="compositionally biased region" description="Polar residues" evidence="1">
    <location>
        <begin position="437"/>
        <end position="453"/>
    </location>
</feature>
<sequence>MDNNDGQAVAFTQHFSSGPPLALVLKDDGDFDTMAIEKQEEWIKKRKVEQVTTKQIETRVKRQVVVNEDGQVLDDSGPQVTTRTTEDTETKREEHTEKTGGDEDGTVATLPPEGWVAIPGAVIVREKHEKKSNTRDEIDERLETEEVHHLGHLTNQELEEALERQRETGQALTCRRRQSSVSGGSSGSESGERQLVAPYSTGKRIVHQSRKHKRIIDQDNTEERSEEKDGRITTETKRHEHHEEIDDNEEPEDERPASDTSSIHEVVKESRNNYTTHQDEDQVEYVVVPKGGHISGGVKLGHGPLQTTQKTVQYGDPDVVDGQQASRLNGYVAEQQQFASPAPVQPSKLVAQAPVGTPQETAEQTAERTDALTKKPLDLEAEEETRKLETSRWLDSHFGSESSTPSSTDGGGGSAKGSKIGLAGSKTGKTSKEKMPSQVSSGGINVTMKSDPSGSDRYDPSQPLANEPLANARIYSTGFNRSSTQQQSQRIQAGPQSPSYKKMSPPSYQSPVNNGKPELYRNLSAGDQDQVKRATSFNHSAGRATGTYSWMNKEELKGHQSNPLAARQSFLQSMNKPMPAEKYHTPASAGQQMNQQPTYAAPNSQVRRWPPPVKPLDDDDAEDLRTSTPVYQAPHQHQTPNRSGGTIIRLGPTLDYSSSNGRKPSGPNSGITRTQSLLHTPGTKQQPFSQQDATPERMYSSPVSNNMVNQQHNTTSRMNLLNSSLQSVPEREQRSNNYSSQSQGYYVDTEKSFQSLNRSNTSVNSKGIQSYAIKTPPPRPAPPSSNHYGSPTSMFLGPNNNNNNKVRVSESFRSPKSPPMFAVEEPASPPVRPVRRKQSKRINATTVKTDSGTQCNPQTIRNDTFQQQQQQQQQQYQSQTLDRPGVKPMKKYYMGEDPFTASKAVVVNGKMEVDKLSPVQPNRAARNEVVRSQTLPRRPSKQPLLSDTSMNNSANISNNTTNNLSSSRFFSDQDRSMNETIGAALNPSGINKSTSRIVPITPSKSVPNNNNNNNTISSNRNNSLSVTNLTSAVNRSQSFQVGHNQSTSTASNVTANNNPAGGLQQRRSSLLSSTPLRSVSIRGSNLNSPLYKSTSFLNRTSGAEQPFASLKSPGIVTSISKSQLDLNKSTTELNSFQQPQPYSSSALYTLPRRRSNATSTTAAANPKVAEPDAEWVRQPVDVQPSQSAQTSSKVQSGISERLAQLSSPPTSPTLDDSTRGESYSSLHRRKMQAAAAAVSSASPSTPPPPPPPPQPTEPPAQPLSFQSSTKSTHRSFRGVTSDTIKEENESAGLNSKTQESQQPELEPEARSLKDRIAFLENAGIHYANPAQTLPRVVGGKPKPPPPATPPKTYNSPAPPGMSKAERMATKEESPEVESIEKRQKFLEGLLNSAPELFMHIHGDENLKDIRINREDVIDGKSPDGRLPRTPSPPSQSAAGFNNNRVYTSTPVAGGKINHPAPLTPPPLLIRNNSGGSPFGSQRDLLTPLRRGSLTLSNAGSIGSNGGVIIPAVKIPAPVNYSETVRIKSNRDPDSQSDSIQSYSKRVQPFVDGFSSETKQSSQQTTMSRSEYTTSDRPSDHADMPRLSPSIYHSIRPQQSGGVIITVRGNDGQRPIVDINAPSQPSDVESDELPWLKMVSPRKIKEGTERELHIYEVVHLKWAKYSKGELVLKEREREWVLLKGQEL</sequence>
<feature type="compositionally biased region" description="Low complexity" evidence="1">
    <location>
        <begin position="482"/>
        <end position="511"/>
    </location>
</feature>
<feature type="region of interest" description="Disordered" evidence="1">
    <location>
        <begin position="1133"/>
        <end position="1378"/>
    </location>
</feature>
<feature type="compositionally biased region" description="Low complexity" evidence="1">
    <location>
        <begin position="866"/>
        <end position="879"/>
    </location>
</feature>
<feature type="compositionally biased region" description="Low complexity" evidence="1">
    <location>
        <begin position="735"/>
        <end position="746"/>
    </location>
</feature>
<feature type="compositionally biased region" description="Polar residues" evidence="1">
    <location>
        <begin position="841"/>
        <end position="865"/>
    </location>
</feature>
<dbReference type="Proteomes" id="UP001234178">
    <property type="component" value="Unassembled WGS sequence"/>
</dbReference>
<feature type="compositionally biased region" description="Low complexity" evidence="1">
    <location>
        <begin position="1205"/>
        <end position="1215"/>
    </location>
</feature>
<feature type="compositionally biased region" description="Pro residues" evidence="1">
    <location>
        <begin position="1244"/>
        <end position="1261"/>
    </location>
</feature>
<feature type="compositionally biased region" description="Basic and acidic residues" evidence="1">
    <location>
        <begin position="365"/>
        <end position="395"/>
    </location>
</feature>
<reference evidence="2 3" key="1">
    <citation type="journal article" date="2023" name="Nucleic Acids Res.">
        <title>The hologenome of Daphnia magna reveals possible DNA methylation and microbiome-mediated evolution of the host genome.</title>
        <authorList>
            <person name="Chaturvedi A."/>
            <person name="Li X."/>
            <person name="Dhandapani V."/>
            <person name="Marshall H."/>
            <person name="Kissane S."/>
            <person name="Cuenca-Cambronero M."/>
            <person name="Asole G."/>
            <person name="Calvet F."/>
            <person name="Ruiz-Romero M."/>
            <person name="Marangio P."/>
            <person name="Guigo R."/>
            <person name="Rago D."/>
            <person name="Mirbahai L."/>
            <person name="Eastwood N."/>
            <person name="Colbourne J.K."/>
            <person name="Zhou J."/>
            <person name="Mallon E."/>
            <person name="Orsini L."/>
        </authorList>
    </citation>
    <scope>NUCLEOTIDE SEQUENCE [LARGE SCALE GENOMIC DNA]</scope>
    <source>
        <strain evidence="2">LRV0_1</strain>
    </source>
</reference>
<feature type="compositionally biased region" description="Polar residues" evidence="1">
    <location>
        <begin position="1183"/>
        <end position="1198"/>
    </location>
</feature>